<sequence>MNFTWDEDKRRANLSKHGLDFEAAEKLFDDYRLEHLDTRRDYGEDRWIALGLIHGNVAVLVYTERGEDIRVISLRKATPEERQIYEQVRFKRLGPA</sequence>
<keyword evidence="2" id="KW-1185">Reference proteome</keyword>
<name>A0A4P6I4C0_9BACT</name>
<dbReference type="AlphaFoldDB" id="A0A4P6I4C0"/>
<dbReference type="EMBL" id="CP026538">
    <property type="protein sequence ID" value="QAZ68809.1"/>
    <property type="molecule type" value="Genomic_DNA"/>
</dbReference>
<organism evidence="1 2">
    <name type="scientific">Solidesulfovibrio carbinolicus</name>
    <dbReference type="NCBI Taxonomy" id="296842"/>
    <lineage>
        <taxon>Bacteria</taxon>
        <taxon>Pseudomonadati</taxon>
        <taxon>Thermodesulfobacteriota</taxon>
        <taxon>Desulfovibrionia</taxon>
        <taxon>Desulfovibrionales</taxon>
        <taxon>Desulfovibrionaceae</taxon>
        <taxon>Solidesulfovibrio</taxon>
    </lineage>
</organism>
<protein>
    <recommendedName>
        <fullName evidence="3">BrnT family toxin</fullName>
    </recommendedName>
</protein>
<dbReference type="RefSeq" id="WP_129354609.1">
    <property type="nucleotide sequence ID" value="NZ_CP026538.1"/>
</dbReference>
<dbReference type="Proteomes" id="UP000293296">
    <property type="component" value="Chromosome"/>
</dbReference>
<dbReference type="OrthoDB" id="9802417at2"/>
<dbReference type="InterPro" id="IPR038573">
    <property type="entry name" value="BrnT_sf"/>
</dbReference>
<dbReference type="InterPro" id="IPR007460">
    <property type="entry name" value="BrnT_toxin"/>
</dbReference>
<gene>
    <name evidence="1" type="ORF">C3Y92_16835</name>
</gene>
<evidence type="ECO:0008006" key="3">
    <source>
        <dbReference type="Google" id="ProtNLM"/>
    </source>
</evidence>
<evidence type="ECO:0000313" key="1">
    <source>
        <dbReference type="EMBL" id="QAZ68809.1"/>
    </source>
</evidence>
<proteinExistence type="predicted"/>
<accession>A0A4P6I4C0</accession>
<dbReference type="Gene3D" id="3.10.450.530">
    <property type="entry name" value="Ribonuclease toxin, BrnT, of type II toxin-antitoxin system"/>
    <property type="match status" value="1"/>
</dbReference>
<evidence type="ECO:0000313" key="2">
    <source>
        <dbReference type="Proteomes" id="UP000293296"/>
    </source>
</evidence>
<reference evidence="1 2" key="1">
    <citation type="submission" date="2018-02" db="EMBL/GenBank/DDBJ databases">
        <title>Genome sequence of Desulfovibrio carbinolicus DSM 3852.</title>
        <authorList>
            <person name="Wilbanks E."/>
            <person name="Skennerton C.T."/>
            <person name="Orphan V.J."/>
        </authorList>
    </citation>
    <scope>NUCLEOTIDE SEQUENCE [LARGE SCALE GENOMIC DNA]</scope>
    <source>
        <strain evidence="1 2">DSM 3852</strain>
    </source>
</reference>
<dbReference type="Pfam" id="PF04365">
    <property type="entry name" value="BrnT_toxin"/>
    <property type="match status" value="1"/>
</dbReference>
<dbReference type="KEGG" id="dcb:C3Y92_16835"/>